<feature type="region of interest" description="Disordered" evidence="6">
    <location>
        <begin position="79"/>
        <end position="274"/>
    </location>
</feature>
<feature type="region of interest" description="Disordered" evidence="6">
    <location>
        <begin position="718"/>
        <end position="758"/>
    </location>
</feature>
<dbReference type="Gene3D" id="3.30.70.330">
    <property type="match status" value="1"/>
</dbReference>
<dbReference type="SMART" id="SM00360">
    <property type="entry name" value="RRM"/>
    <property type="match status" value="1"/>
</dbReference>
<dbReference type="OrthoDB" id="443401at2759"/>
<evidence type="ECO:0000313" key="9">
    <source>
        <dbReference type="EMBL" id="KAF1976674.1"/>
    </source>
</evidence>
<dbReference type="PANTHER" id="PTHR14398">
    <property type="entry name" value="RNA RECOGNITION RRM/RNP DOMAIN"/>
    <property type="match status" value="1"/>
</dbReference>
<keyword evidence="4" id="KW-0479">Metal-binding</keyword>
<dbReference type="EMBL" id="ML976666">
    <property type="protein sequence ID" value="KAF1976674.1"/>
    <property type="molecule type" value="Genomic_DNA"/>
</dbReference>
<dbReference type="InterPro" id="IPR012677">
    <property type="entry name" value="Nucleotide-bd_a/b_plait_sf"/>
</dbReference>
<protein>
    <recommendedName>
        <fullName evidence="11">RNA-binding domain-containing protein</fullName>
    </recommendedName>
</protein>
<evidence type="ECO:0000256" key="3">
    <source>
        <dbReference type="PROSITE-ProRule" id="PRU00176"/>
    </source>
</evidence>
<dbReference type="GO" id="GO:0003723">
    <property type="term" value="F:RNA binding"/>
    <property type="evidence" value="ECO:0007669"/>
    <property type="project" value="UniProtKB-UniRule"/>
</dbReference>
<feature type="domain" description="C3H1-type" evidence="8">
    <location>
        <begin position="312"/>
        <end position="340"/>
    </location>
</feature>
<keyword evidence="4" id="KW-0863">Zinc-finger</keyword>
<dbReference type="InterPro" id="IPR002483">
    <property type="entry name" value="PWI_dom"/>
</dbReference>
<evidence type="ECO:0000259" key="8">
    <source>
        <dbReference type="PROSITE" id="PS50103"/>
    </source>
</evidence>
<dbReference type="InterPro" id="IPR045137">
    <property type="entry name" value="RBM26/27"/>
</dbReference>
<dbReference type="GO" id="GO:0005634">
    <property type="term" value="C:nucleus"/>
    <property type="evidence" value="ECO:0007669"/>
    <property type="project" value="TreeGrafter"/>
</dbReference>
<feature type="domain" description="RRM" evidence="7">
    <location>
        <begin position="399"/>
        <end position="471"/>
    </location>
</feature>
<evidence type="ECO:0000259" key="7">
    <source>
        <dbReference type="PROSITE" id="PS50102"/>
    </source>
</evidence>
<feature type="compositionally biased region" description="Polar residues" evidence="6">
    <location>
        <begin position="175"/>
        <end position="192"/>
    </location>
</feature>
<dbReference type="InterPro" id="IPR000504">
    <property type="entry name" value="RRM_dom"/>
</dbReference>
<keyword evidence="1 3" id="KW-0694">RNA-binding</keyword>
<evidence type="ECO:0000256" key="4">
    <source>
        <dbReference type="PROSITE-ProRule" id="PRU00723"/>
    </source>
</evidence>
<gene>
    <name evidence="9" type="ORF">BU23DRAFT_551595</name>
</gene>
<name>A0A6A5VHI8_9PLEO</name>
<dbReference type="PROSITE" id="PS50103">
    <property type="entry name" value="ZF_C3H1"/>
    <property type="match status" value="1"/>
</dbReference>
<keyword evidence="4" id="KW-0862">Zinc</keyword>
<proteinExistence type="predicted"/>
<feature type="region of interest" description="Disordered" evidence="6">
    <location>
        <begin position="591"/>
        <end position="630"/>
    </location>
</feature>
<evidence type="ECO:0000256" key="6">
    <source>
        <dbReference type="SAM" id="MobiDB-lite"/>
    </source>
</evidence>
<feature type="compositionally biased region" description="Acidic residues" evidence="6">
    <location>
        <begin position="747"/>
        <end position="758"/>
    </location>
</feature>
<feature type="compositionally biased region" description="Low complexity" evidence="6">
    <location>
        <begin position="246"/>
        <end position="269"/>
    </location>
</feature>
<feature type="zinc finger region" description="C3H1-type" evidence="4">
    <location>
        <begin position="312"/>
        <end position="340"/>
    </location>
</feature>
<feature type="compositionally biased region" description="Polar residues" evidence="6">
    <location>
        <begin position="79"/>
        <end position="93"/>
    </location>
</feature>
<dbReference type="PROSITE" id="PS50102">
    <property type="entry name" value="RRM"/>
    <property type="match status" value="1"/>
</dbReference>
<dbReference type="Proteomes" id="UP000800036">
    <property type="component" value="Unassembled WGS sequence"/>
</dbReference>
<feature type="coiled-coil region" evidence="5">
    <location>
        <begin position="506"/>
        <end position="561"/>
    </location>
</feature>
<dbReference type="InterPro" id="IPR035979">
    <property type="entry name" value="RBD_domain_sf"/>
</dbReference>
<comment type="function">
    <text evidence="2">May be involved in the turnover of nuclear polyadenylated (pA+) RNA.</text>
</comment>
<reference evidence="9" key="1">
    <citation type="journal article" date="2020" name="Stud. Mycol.">
        <title>101 Dothideomycetes genomes: a test case for predicting lifestyles and emergence of pathogens.</title>
        <authorList>
            <person name="Haridas S."/>
            <person name="Albert R."/>
            <person name="Binder M."/>
            <person name="Bloem J."/>
            <person name="Labutti K."/>
            <person name="Salamov A."/>
            <person name="Andreopoulos B."/>
            <person name="Baker S."/>
            <person name="Barry K."/>
            <person name="Bills G."/>
            <person name="Bluhm B."/>
            <person name="Cannon C."/>
            <person name="Castanera R."/>
            <person name="Culley D."/>
            <person name="Daum C."/>
            <person name="Ezra D."/>
            <person name="Gonzalez J."/>
            <person name="Henrissat B."/>
            <person name="Kuo A."/>
            <person name="Liang C."/>
            <person name="Lipzen A."/>
            <person name="Lutzoni F."/>
            <person name="Magnuson J."/>
            <person name="Mondo S."/>
            <person name="Nolan M."/>
            <person name="Ohm R."/>
            <person name="Pangilinan J."/>
            <person name="Park H.-J."/>
            <person name="Ramirez L."/>
            <person name="Alfaro M."/>
            <person name="Sun H."/>
            <person name="Tritt A."/>
            <person name="Yoshinaga Y."/>
            <person name="Zwiers L.-H."/>
            <person name="Turgeon B."/>
            <person name="Goodwin S."/>
            <person name="Spatafora J."/>
            <person name="Crous P."/>
            <person name="Grigoriev I."/>
        </authorList>
    </citation>
    <scope>NUCLEOTIDE SEQUENCE</scope>
    <source>
        <strain evidence="9">CBS 107.79</strain>
    </source>
</reference>
<sequence>MQLQEQDKSAFKQWLLPKLANRSEAEPEVLVDYVTELFGGEGSIEEIKRSSVEQLSEFLADYAQTFVDEVAAGIEQKIWNSNPATETSKQVVENGNAKEPAQPAAQPTPAPPTGPKAMRAAFDSTDRPAGSTLAADAPVFVPRGPAAARASSGRPTASLNNDATIPTGPRADRVNGQQKAQGQGKTINGRQNQSKKRKLNERDTSQSRNSGSEHTAENSAGERPHKQLARKAGGNIGRNGSRANPTAATASTTGLSSSAGPFTPRLPSLPSLPPLPQFPSATPLNPMEFFINMSAMMSQVYSGQALAAQAPNAPRGKCTDYETKGICKLGTFCPYEHGSPVVVPADPPYDPNNSALAMQPHINARHLSNVRVGNSFGTQRRERTRANFSQSGLSIVQGDTVVVEQIPEDHFTEQHVRDYFSQFGPIIDVQMHAYKRLAVVKFSDHPAAKRAYNSPKAIFDNRFVKVYWHKPENLPQANEANVISTLVVAKADIPETYNEDDEMIDLEEVKKHQARLQKEFEEKRKMDEEAAARSRMLDAQARAKEEEMEKLRSKIIEIERAKGVAVINQKEQRASANDLAKLASEAAGLFVNAGSPTPPTAGRGGFTNGRRPSLRGGFRGRGRGGHSGVVRLDNRPRRLAVDGVESGSEKEKALKRYLLNAKGCNGVQPHVDRANTLVVSFDQRFQAEMFLNEASRIPNVRVGDLSWVPNDANVVQRSIESDEPMGPNHDTDDDMSDGQVEPKIEVDLDVAEDTDQWL</sequence>
<keyword evidence="10" id="KW-1185">Reference proteome</keyword>
<evidence type="ECO:0008006" key="11">
    <source>
        <dbReference type="Google" id="ProtNLM"/>
    </source>
</evidence>
<evidence type="ECO:0000256" key="2">
    <source>
        <dbReference type="ARBA" id="ARBA00043866"/>
    </source>
</evidence>
<dbReference type="Pfam" id="PF01480">
    <property type="entry name" value="PWI"/>
    <property type="match status" value="1"/>
</dbReference>
<dbReference type="InterPro" id="IPR000571">
    <property type="entry name" value="Znf_CCCH"/>
</dbReference>
<organism evidence="9 10">
    <name type="scientific">Bimuria novae-zelandiae CBS 107.79</name>
    <dbReference type="NCBI Taxonomy" id="1447943"/>
    <lineage>
        <taxon>Eukaryota</taxon>
        <taxon>Fungi</taxon>
        <taxon>Dikarya</taxon>
        <taxon>Ascomycota</taxon>
        <taxon>Pezizomycotina</taxon>
        <taxon>Dothideomycetes</taxon>
        <taxon>Pleosporomycetidae</taxon>
        <taxon>Pleosporales</taxon>
        <taxon>Massarineae</taxon>
        <taxon>Didymosphaeriaceae</taxon>
        <taxon>Bimuria</taxon>
    </lineage>
</organism>
<dbReference type="PANTHER" id="PTHR14398:SF0">
    <property type="entry name" value="ZINC FINGER PROTEIN SWM"/>
    <property type="match status" value="1"/>
</dbReference>
<dbReference type="CDD" id="cd12257">
    <property type="entry name" value="RRM1_RBM26_like"/>
    <property type="match status" value="1"/>
</dbReference>
<evidence type="ECO:0000256" key="1">
    <source>
        <dbReference type="ARBA" id="ARBA00022884"/>
    </source>
</evidence>
<feature type="compositionally biased region" description="Basic and acidic residues" evidence="6">
    <location>
        <begin position="214"/>
        <end position="225"/>
    </location>
</feature>
<feature type="compositionally biased region" description="Low complexity" evidence="6">
    <location>
        <begin position="142"/>
        <end position="158"/>
    </location>
</feature>
<dbReference type="GO" id="GO:0008270">
    <property type="term" value="F:zinc ion binding"/>
    <property type="evidence" value="ECO:0007669"/>
    <property type="project" value="UniProtKB-KW"/>
</dbReference>
<evidence type="ECO:0000313" key="10">
    <source>
        <dbReference type="Proteomes" id="UP000800036"/>
    </source>
</evidence>
<accession>A0A6A5VHI8</accession>
<evidence type="ECO:0000256" key="5">
    <source>
        <dbReference type="SAM" id="Coils"/>
    </source>
</evidence>
<keyword evidence="5" id="KW-0175">Coiled coil</keyword>
<dbReference type="Pfam" id="PF00076">
    <property type="entry name" value="RRM_1"/>
    <property type="match status" value="1"/>
</dbReference>
<dbReference type="SUPFAM" id="SSF54928">
    <property type="entry name" value="RNA-binding domain, RBD"/>
    <property type="match status" value="1"/>
</dbReference>
<dbReference type="AlphaFoldDB" id="A0A6A5VHI8"/>